<gene>
    <name evidence="4" type="ordered locus">Bache_0687</name>
</gene>
<sequence>MKTNTIRKGLLLLFLLLAHCGGGLMAQTFYEVQYTDKQGYDNYGLMLYTDEENCTLYLRRHTTDGNDFTFRQLAYVSESNDKDEEDYLVMACEEDNTPIFIWLWDKEESEEQQLVPYVTLDEDEEPEDWLRAKSFVEAGLQALAPEYLEQFIDPASDLFKQIIEARNEAMEGEKTADTERQAAIANLGDGTGIHNYILAAANEAEIQEAEKQNPQTGNAGAAASGNKQSGQTNGDVKQSAAGSTCNVSDRPMMHLFIVANTEVADIGQACRVDYNNIRNEMKGIAQSIGIRVKEYDVTGAGYSKEGLQQQISSLRPSANDIVVFLYTGHGFRFDDQKDPYPMMALTNNDYQPLEGNYVALSDVYNAICKKGARLNIVLSDCCNSKLGERRPLEGNTLFSRGNNNFSRKRLTELFFNAKGSLLSTAASPGEYSWCDAAGGMFTLSFIQSLRREISAMSTGAVSWQSVVDNTLKNALQRSSNNAEAQNGLKKVAVSF</sequence>
<feature type="signal peptide" evidence="2">
    <location>
        <begin position="1"/>
        <end position="26"/>
    </location>
</feature>
<dbReference type="GO" id="GO:0004197">
    <property type="term" value="F:cysteine-type endopeptidase activity"/>
    <property type="evidence" value="ECO:0007669"/>
    <property type="project" value="InterPro"/>
</dbReference>
<name>E6SNB7_BACT6</name>
<keyword evidence="2" id="KW-0732">Signal</keyword>
<dbReference type="Gene3D" id="3.40.50.1460">
    <property type="match status" value="1"/>
</dbReference>
<evidence type="ECO:0000313" key="4">
    <source>
        <dbReference type="EMBL" id="ADV42710.1"/>
    </source>
</evidence>
<proteinExistence type="predicted"/>
<protein>
    <submittedName>
        <fullName evidence="4">Peptidase C14 caspase catalytic subunit p20</fullName>
    </submittedName>
</protein>
<dbReference type="eggNOG" id="COG4249">
    <property type="taxonomic scope" value="Bacteria"/>
</dbReference>
<evidence type="ECO:0000259" key="3">
    <source>
        <dbReference type="Pfam" id="PF00656"/>
    </source>
</evidence>
<accession>E6SNB7</accession>
<dbReference type="EMBL" id="CP002352">
    <property type="protein sequence ID" value="ADV42710.1"/>
    <property type="molecule type" value="Genomic_DNA"/>
</dbReference>
<dbReference type="SUPFAM" id="SSF52129">
    <property type="entry name" value="Caspase-like"/>
    <property type="match status" value="1"/>
</dbReference>
<dbReference type="InterPro" id="IPR011600">
    <property type="entry name" value="Pept_C14_caspase"/>
</dbReference>
<dbReference type="RefSeq" id="WP_013546325.1">
    <property type="nucleotide sequence ID" value="NC_014933.1"/>
</dbReference>
<reference key="1">
    <citation type="submission" date="2010-11" db="EMBL/GenBank/DDBJ databases">
        <title>The complete genome of Bacteroides helcogenes P 36-108.</title>
        <authorList>
            <consortium name="US DOE Joint Genome Institute (JGI-PGF)"/>
            <person name="Lucas S."/>
            <person name="Copeland A."/>
            <person name="Lapidus A."/>
            <person name="Bruce D."/>
            <person name="Goodwin L."/>
            <person name="Pitluck S."/>
            <person name="Kyrpides N."/>
            <person name="Mavromatis K."/>
            <person name="Ivanova N."/>
            <person name="Zeytun A."/>
            <person name="Brettin T."/>
            <person name="Detter J.C."/>
            <person name="Tapia R."/>
            <person name="Han C."/>
            <person name="Land M."/>
            <person name="Hauser L."/>
            <person name="Markowitz V."/>
            <person name="Cheng J.-F."/>
            <person name="Hugenholtz P."/>
            <person name="Woyke T."/>
            <person name="Wu D."/>
            <person name="Gronow S."/>
            <person name="Wellnitz S."/>
            <person name="Brambilla E."/>
            <person name="Klenk H.-P."/>
            <person name="Eisen J.A."/>
        </authorList>
    </citation>
    <scope>NUCLEOTIDE SEQUENCE</scope>
    <source>
        <strain>P 36-108</strain>
    </source>
</reference>
<dbReference type="PATRIC" id="fig|693979.3.peg.733"/>
<reference evidence="4 5" key="2">
    <citation type="journal article" date="2011" name="Stand. Genomic Sci.">
        <title>Complete genome sequence of Bacteroides helcogenes type strain (P 36-108).</title>
        <authorList>
            <person name="Pati A."/>
            <person name="Gronow S."/>
            <person name="Zeytun A."/>
            <person name="Lapidus A."/>
            <person name="Nolan M."/>
            <person name="Hammon N."/>
            <person name="Deshpande S."/>
            <person name="Cheng J.F."/>
            <person name="Tapia R."/>
            <person name="Han C."/>
            <person name="Goodwin L."/>
            <person name="Pitluck S."/>
            <person name="Liolios K."/>
            <person name="Pagani I."/>
            <person name="Ivanova N."/>
            <person name="Mavromatis K."/>
            <person name="Chen A."/>
            <person name="Palaniappan K."/>
            <person name="Land M."/>
            <person name="Hauser L."/>
            <person name="Chang Y.J."/>
            <person name="Jeffries C.D."/>
            <person name="Detter J.C."/>
            <person name="Brambilla E."/>
            <person name="Rohde M."/>
            <person name="Goker M."/>
            <person name="Woyke T."/>
            <person name="Bristow J."/>
            <person name="Eisen J.A."/>
            <person name="Markowitz V."/>
            <person name="Hugenholtz P."/>
            <person name="Kyrpides N.C."/>
            <person name="Klenk H.P."/>
            <person name="Lucas S."/>
        </authorList>
    </citation>
    <scope>NUCLEOTIDE SEQUENCE [LARGE SCALE GENOMIC DNA]</scope>
    <source>
        <strain evidence="5">ATCC 35417 / DSM 20613 / JCM 6297 / CCUG 15421 / P 36-108</strain>
    </source>
</reference>
<feature type="domain" description="Peptidase C14 caspase" evidence="3">
    <location>
        <begin position="278"/>
        <end position="453"/>
    </location>
</feature>
<keyword evidence="5" id="KW-1185">Reference proteome</keyword>
<dbReference type="STRING" id="693979.Bache_0687"/>
<dbReference type="Proteomes" id="UP000008630">
    <property type="component" value="Chromosome"/>
</dbReference>
<feature type="region of interest" description="Disordered" evidence="1">
    <location>
        <begin position="209"/>
        <end position="244"/>
    </location>
</feature>
<dbReference type="Pfam" id="PF00656">
    <property type="entry name" value="Peptidase_C14"/>
    <property type="match status" value="1"/>
</dbReference>
<feature type="chain" id="PRO_5003209163" evidence="2">
    <location>
        <begin position="27"/>
        <end position="495"/>
    </location>
</feature>
<evidence type="ECO:0000256" key="1">
    <source>
        <dbReference type="SAM" id="MobiDB-lite"/>
    </source>
</evidence>
<dbReference type="GO" id="GO:0006508">
    <property type="term" value="P:proteolysis"/>
    <property type="evidence" value="ECO:0007669"/>
    <property type="project" value="InterPro"/>
</dbReference>
<evidence type="ECO:0000313" key="5">
    <source>
        <dbReference type="Proteomes" id="UP000008630"/>
    </source>
</evidence>
<dbReference type="InterPro" id="IPR029030">
    <property type="entry name" value="Caspase-like_dom_sf"/>
</dbReference>
<dbReference type="HOGENOM" id="CLU_623696_0_0_10"/>
<organism evidence="4 5">
    <name type="scientific">Bacteroides helcogenes (strain ATCC 35417 / DSM 20613 / JCM 6297 / CCUG 15421 / P 36-108)</name>
    <dbReference type="NCBI Taxonomy" id="693979"/>
    <lineage>
        <taxon>Bacteria</taxon>
        <taxon>Pseudomonadati</taxon>
        <taxon>Bacteroidota</taxon>
        <taxon>Bacteroidia</taxon>
        <taxon>Bacteroidales</taxon>
        <taxon>Bacteroidaceae</taxon>
        <taxon>Bacteroides</taxon>
    </lineage>
</organism>
<dbReference type="KEGG" id="bhl:Bache_0687"/>
<dbReference type="AlphaFoldDB" id="E6SNB7"/>
<evidence type="ECO:0000256" key="2">
    <source>
        <dbReference type="SAM" id="SignalP"/>
    </source>
</evidence>
<feature type="compositionally biased region" description="Polar residues" evidence="1">
    <location>
        <begin position="225"/>
        <end position="244"/>
    </location>
</feature>